<dbReference type="Gene3D" id="2.60.40.10">
    <property type="entry name" value="Immunoglobulins"/>
    <property type="match status" value="1"/>
</dbReference>
<feature type="domain" description="Secretion system C-terminal sorting" evidence="8">
    <location>
        <begin position="1137"/>
        <end position="1208"/>
    </location>
</feature>
<evidence type="ECO:0000259" key="8">
    <source>
        <dbReference type="Pfam" id="PF18962"/>
    </source>
</evidence>
<feature type="chain" id="PRO_5035293788" evidence="6">
    <location>
        <begin position="24"/>
        <end position="1216"/>
    </location>
</feature>
<keyword evidence="11" id="KW-1185">Reference proteome</keyword>
<organism evidence="10 11">
    <name type="scientific">Natronogracilivirga saccharolytica</name>
    <dbReference type="NCBI Taxonomy" id="2812953"/>
    <lineage>
        <taxon>Bacteria</taxon>
        <taxon>Pseudomonadati</taxon>
        <taxon>Balneolota</taxon>
        <taxon>Balneolia</taxon>
        <taxon>Balneolales</taxon>
        <taxon>Cyclonatronaceae</taxon>
        <taxon>Natronogracilivirga</taxon>
    </lineage>
</organism>
<evidence type="ECO:0000313" key="10">
    <source>
        <dbReference type="EMBL" id="MBP3193976.1"/>
    </source>
</evidence>
<dbReference type="InterPro" id="IPR013783">
    <property type="entry name" value="Ig-like_fold"/>
</dbReference>
<sequence length="1216" mass="133434">MSFISKKYLHFLLVILVIAALPASTETNMETSQASGISSEISLTANDATQITDSSAVLRGEISGMTTGDSVEVKFKYREIGIDFQETWWIGADTHIGRTDDLAELDYLQDAVEDVNDLGLSDYAIILGDLVEDDPQFVEPFVDAMDNLDHDWTYVIGNHDFDRDGTGERVMDRVYFNKDLGGVRFLAFSDDGMWNGGDVTQGYQTEKNLKQDQNDWLHNELKSDPQAPTVLMSHQGLRRMYEVAHDDGPDIWDKDRRGWLQDEWDDYNILIWYRGHRHTWSMEENYMNHDFVDISPGGLLDPTGGGVFMTVTARGGTTTITTRFRDHLNKEWISVGGFDEHTKVIQTDYEPDDEPSWQTTAPQTVYDSENFHHVLENLTNGSQYEFKVVVTENGESVESDVKSFIAEDTAPFSVYDWHDLSNVRDFLEGDYILKSDLDQQTEGYHDYNSDEGWDPLGAYSNNPFTGNFDGAGYTISGLVIDQPEQTYLGLFAYIDKAEISDLGVEVEITGDNHIGSIAGRIDQSLVTNSHARGKISSDGTLNIGGMFGSARYDGMEISSSWASVDIEHSGDRNAGGLVGYLTADAIVTDSYTHGIIIGNDQVGGMVGLASNGGTIRNSYSTTEVSGTGNSIGGLVGAGDIVEDSFWDTETSGTDISDGGTGLTTEEMKEESTFTDAGWDFANIWSIISLLNNGYPFLINNQPEVVRISDWYDLNEVRDLLDGDYLLENDLDESTPGYETFNSDGGWQPIGDMSDSPFTGTFDGQGHTISNLVINRPNSNYQGLFAYINSAEIVNLGILDVDIIANSHVGAIAGRIDQSNLTKTYATGNISVGGDVNIGGLVGSARDFGMEISKSWSNVEIVSSGDRNVGGIVGYVTNDALIIDTYAIGSIVGNRQIGGLVGLASSGALIKNSYSTGKVDGQSNTVNVGGLVGSGEIIEDSFWDVETSQIFRHLGTPKQTAEMQTESTFTDVGWDFSEVWKMLNISDGVSGYPILQGLDRDIQLTEHLQASDPELGYSPTQLEFSEVAVGDSETKSVQLYNNNLGPLEITEISTDPAQIFSNDHSNINNLTLNYGDTINVEVTFSPDEMGEEYEGSLVIQSNDPENSETEISLTGTTKKDTYADKQEVPEEFGLEQNYPNPFNPATVIRFGLPQDANVELTVYTVTGERVATLISGEHKQAGHHTVTFDATGLSSGMYIYRIMTDEFSKSRVMMYVK</sequence>
<protein>
    <submittedName>
        <fullName evidence="10">T9SS type A sorting domain-containing protein</fullName>
    </submittedName>
</protein>
<gene>
    <name evidence="10" type="ORF">NATSA_14960</name>
</gene>
<dbReference type="Gene3D" id="2.60.40.4070">
    <property type="match status" value="1"/>
</dbReference>
<dbReference type="InterPro" id="IPR011493">
    <property type="entry name" value="GLUG"/>
</dbReference>
<dbReference type="Pfam" id="PF22544">
    <property type="entry name" value="HYDIN_VesB_CFA65-like_Ig"/>
    <property type="match status" value="1"/>
</dbReference>
<dbReference type="InterPro" id="IPR051918">
    <property type="entry name" value="STPP_CPPED1"/>
</dbReference>
<dbReference type="CDD" id="cd00063">
    <property type="entry name" value="FN3"/>
    <property type="match status" value="1"/>
</dbReference>
<dbReference type="InterPro" id="IPR003961">
    <property type="entry name" value="FN3_dom"/>
</dbReference>
<dbReference type="Pfam" id="PF07581">
    <property type="entry name" value="Glug"/>
    <property type="match status" value="1"/>
</dbReference>
<evidence type="ECO:0000256" key="1">
    <source>
        <dbReference type="ARBA" id="ARBA00004138"/>
    </source>
</evidence>
<dbReference type="PANTHER" id="PTHR43143">
    <property type="entry name" value="METALLOPHOSPHOESTERASE, CALCINEURIN SUPERFAMILY"/>
    <property type="match status" value="1"/>
</dbReference>
<dbReference type="RefSeq" id="WP_210513436.1">
    <property type="nucleotide sequence ID" value="NZ_JAFIDN010000019.1"/>
</dbReference>
<dbReference type="Proteomes" id="UP000673975">
    <property type="component" value="Unassembled WGS sequence"/>
</dbReference>
<feature type="domain" description="GLUG" evidence="7">
    <location>
        <begin position="892"/>
        <end position="918"/>
    </location>
</feature>
<name>A0A8J7SDB3_9BACT</name>
<evidence type="ECO:0000256" key="6">
    <source>
        <dbReference type="SAM" id="SignalP"/>
    </source>
</evidence>
<comment type="subcellular location">
    <subcellularLocation>
        <location evidence="1">Cell projection</location>
        <location evidence="1">Cilium</location>
    </subcellularLocation>
    <subcellularLocation>
        <location evidence="2">Cytoplasm</location>
    </subcellularLocation>
</comment>
<dbReference type="EMBL" id="JAFIDN010000019">
    <property type="protein sequence ID" value="MBP3193976.1"/>
    <property type="molecule type" value="Genomic_DNA"/>
</dbReference>
<evidence type="ECO:0000259" key="9">
    <source>
        <dbReference type="Pfam" id="PF22544"/>
    </source>
</evidence>
<evidence type="ECO:0000256" key="3">
    <source>
        <dbReference type="ARBA" id="ARBA00022490"/>
    </source>
</evidence>
<evidence type="ECO:0000256" key="4">
    <source>
        <dbReference type="ARBA" id="ARBA00023069"/>
    </source>
</evidence>
<dbReference type="Gene3D" id="3.60.21.10">
    <property type="match status" value="1"/>
</dbReference>
<dbReference type="Gene3D" id="2.160.20.110">
    <property type="match status" value="2"/>
</dbReference>
<keyword evidence="4" id="KW-0969">Cilium</keyword>
<evidence type="ECO:0000259" key="7">
    <source>
        <dbReference type="Pfam" id="PF07581"/>
    </source>
</evidence>
<dbReference type="AlphaFoldDB" id="A0A8J7SDB3"/>
<dbReference type="SUPFAM" id="SSF56300">
    <property type="entry name" value="Metallo-dependent phosphatases"/>
    <property type="match status" value="1"/>
</dbReference>
<dbReference type="InterPro" id="IPR053879">
    <property type="entry name" value="HYDIN_VesB_CFA65-like_Ig"/>
</dbReference>
<dbReference type="InterPro" id="IPR026444">
    <property type="entry name" value="Secre_tail"/>
</dbReference>
<keyword evidence="3" id="KW-0963">Cytoplasm</keyword>
<keyword evidence="5" id="KW-0966">Cell projection</keyword>
<feature type="signal peptide" evidence="6">
    <location>
        <begin position="1"/>
        <end position="23"/>
    </location>
</feature>
<evidence type="ECO:0000256" key="2">
    <source>
        <dbReference type="ARBA" id="ARBA00004496"/>
    </source>
</evidence>
<evidence type="ECO:0000256" key="5">
    <source>
        <dbReference type="ARBA" id="ARBA00023273"/>
    </source>
</evidence>
<dbReference type="InterPro" id="IPR029052">
    <property type="entry name" value="Metallo-depent_PP-like"/>
</dbReference>
<proteinExistence type="predicted"/>
<dbReference type="Pfam" id="PF18962">
    <property type="entry name" value="Por_Secre_tail"/>
    <property type="match status" value="1"/>
</dbReference>
<dbReference type="NCBIfam" id="TIGR04183">
    <property type="entry name" value="Por_Secre_tail"/>
    <property type="match status" value="1"/>
</dbReference>
<evidence type="ECO:0000313" key="11">
    <source>
        <dbReference type="Proteomes" id="UP000673975"/>
    </source>
</evidence>
<accession>A0A8J7SDB3</accession>
<keyword evidence="6" id="KW-0732">Signal</keyword>
<feature type="domain" description="HYDIN/VesB/CFA65-like Ig-like" evidence="9">
    <location>
        <begin position="1012"/>
        <end position="1114"/>
    </location>
</feature>
<dbReference type="PANTHER" id="PTHR43143:SF1">
    <property type="entry name" value="SERINE_THREONINE-PROTEIN PHOSPHATASE CPPED1"/>
    <property type="match status" value="1"/>
</dbReference>
<reference evidence="10" key="1">
    <citation type="submission" date="2021-02" db="EMBL/GenBank/DDBJ databases">
        <title>Natronogracilivirga saccharolytica gen. nov. sp. nov. a new anaerobic, haloalkiliphilic carbohydrate-fermenting bacterium from soda lake and proposing of Cyclonatronumiaceae fam. nov. in the phylum Balneolaeota.</title>
        <authorList>
            <person name="Zhilina T.N."/>
            <person name="Sorokin D.Y."/>
            <person name="Zavarzina D.G."/>
            <person name="Toshchakov S.V."/>
            <person name="Kublanov I.V."/>
        </authorList>
    </citation>
    <scope>NUCLEOTIDE SEQUENCE</scope>
    <source>
        <strain evidence="10">Z-1702</strain>
    </source>
</reference>
<comment type="caution">
    <text evidence="10">The sequence shown here is derived from an EMBL/GenBank/DDBJ whole genome shotgun (WGS) entry which is preliminary data.</text>
</comment>